<accession>X1RU04</accession>
<dbReference type="GO" id="GO:0031151">
    <property type="term" value="F:histone H3K79 methyltransferase activity"/>
    <property type="evidence" value="ECO:0007669"/>
    <property type="project" value="InterPro"/>
</dbReference>
<dbReference type="GO" id="GO:1905706">
    <property type="term" value="P:regulation of mitochondrial ATP synthesis coupled proton transport"/>
    <property type="evidence" value="ECO:0007669"/>
    <property type="project" value="TreeGrafter"/>
</dbReference>
<evidence type="ECO:0000256" key="1">
    <source>
        <dbReference type="ARBA" id="ARBA00022603"/>
    </source>
</evidence>
<evidence type="ECO:0000256" key="3">
    <source>
        <dbReference type="ARBA" id="ARBA00022691"/>
    </source>
</evidence>
<evidence type="ECO:0000256" key="2">
    <source>
        <dbReference type="ARBA" id="ARBA00022679"/>
    </source>
</evidence>
<evidence type="ECO:0000259" key="4">
    <source>
        <dbReference type="Pfam" id="PF08123"/>
    </source>
</evidence>
<comment type="caution">
    <text evidence="5">The sequence shown here is derived from an EMBL/GenBank/DDBJ whole genome shotgun (WGS) entry which is preliminary data.</text>
</comment>
<name>X1RU04_9ZZZZ</name>
<reference evidence="5" key="1">
    <citation type="journal article" date="2014" name="Front. Microbiol.">
        <title>High frequency of phylogenetically diverse reductive dehalogenase-homologous genes in deep subseafloor sedimentary metagenomes.</title>
        <authorList>
            <person name="Kawai M."/>
            <person name="Futagami T."/>
            <person name="Toyoda A."/>
            <person name="Takaki Y."/>
            <person name="Nishi S."/>
            <person name="Hori S."/>
            <person name="Arai W."/>
            <person name="Tsubouchi T."/>
            <person name="Morono Y."/>
            <person name="Uchiyama I."/>
            <person name="Ito T."/>
            <person name="Fujiyama A."/>
            <person name="Inagaki F."/>
            <person name="Takami H."/>
        </authorList>
    </citation>
    <scope>NUCLEOTIDE SEQUENCE</scope>
    <source>
        <strain evidence="5">Expedition CK06-06</strain>
    </source>
</reference>
<dbReference type="InterPro" id="IPR026170">
    <property type="entry name" value="FAM173A/B"/>
</dbReference>
<dbReference type="GO" id="GO:0032259">
    <property type="term" value="P:methylation"/>
    <property type="evidence" value="ECO:0007669"/>
    <property type="project" value="UniProtKB-KW"/>
</dbReference>
<keyword evidence="1" id="KW-0489">Methyltransferase</keyword>
<dbReference type="InterPro" id="IPR029063">
    <property type="entry name" value="SAM-dependent_MTases_sf"/>
</dbReference>
<organism evidence="5">
    <name type="scientific">marine sediment metagenome</name>
    <dbReference type="NCBI Taxonomy" id="412755"/>
    <lineage>
        <taxon>unclassified sequences</taxon>
        <taxon>metagenomes</taxon>
        <taxon>ecological metagenomes</taxon>
    </lineage>
</organism>
<evidence type="ECO:0000313" key="5">
    <source>
        <dbReference type="EMBL" id="GAI70436.1"/>
    </source>
</evidence>
<dbReference type="PANTHER" id="PTHR13610:SF9">
    <property type="entry name" value="FI06469P"/>
    <property type="match status" value="1"/>
</dbReference>
<protein>
    <recommendedName>
        <fullName evidence="4">DOT1 domain-containing protein</fullName>
    </recommendedName>
</protein>
<dbReference type="SUPFAM" id="SSF53335">
    <property type="entry name" value="S-adenosyl-L-methionine-dependent methyltransferases"/>
    <property type="match status" value="1"/>
</dbReference>
<keyword evidence="3" id="KW-0949">S-adenosyl-L-methionine</keyword>
<dbReference type="AlphaFoldDB" id="X1RU04"/>
<dbReference type="EMBL" id="BARW01000866">
    <property type="protein sequence ID" value="GAI70436.1"/>
    <property type="molecule type" value="Genomic_DNA"/>
</dbReference>
<feature type="domain" description="DOT1" evidence="4">
    <location>
        <begin position="40"/>
        <end position="150"/>
    </location>
</feature>
<dbReference type="CDD" id="cd02440">
    <property type="entry name" value="AdoMet_MTases"/>
    <property type="match status" value="1"/>
</dbReference>
<proteinExistence type="predicted"/>
<dbReference type="InterPro" id="IPR025789">
    <property type="entry name" value="DOT1_dom"/>
</dbReference>
<dbReference type="PANTHER" id="PTHR13610">
    <property type="entry name" value="METHYLTRANSFERASE DOMAIN-CONTAINING PROTEIN"/>
    <property type="match status" value="1"/>
</dbReference>
<dbReference type="GO" id="GO:0005739">
    <property type="term" value="C:mitochondrion"/>
    <property type="evidence" value="ECO:0007669"/>
    <property type="project" value="TreeGrafter"/>
</dbReference>
<dbReference type="Gene3D" id="3.40.50.150">
    <property type="entry name" value="Vaccinia Virus protein VP39"/>
    <property type="match status" value="1"/>
</dbReference>
<keyword evidence="2" id="KW-0808">Transferase</keyword>
<gene>
    <name evidence="5" type="ORF">S12H4_03179</name>
</gene>
<dbReference type="Pfam" id="PF08123">
    <property type="entry name" value="DOT1"/>
    <property type="match status" value="1"/>
</dbReference>
<sequence>MLKKNRGNFLSQLQLPFSETPLDLLEEIFHILQVKFGLTRNSNQKLVDLGAGNGQIIIYSALHYGIKSFGIEINENLIIEAKQKVKILKREKKYKKKLFRKIKLISKDFFNISLKNYDFIYIFSLPTMQKLLNHVFLTAKTGAIVISFKYPLNNFEKILKLSYKLELKDVQQDVNAYYYVKI</sequence>